<dbReference type="Proteomes" id="UP001152561">
    <property type="component" value="Unassembled WGS sequence"/>
</dbReference>
<reference evidence="3" key="1">
    <citation type="journal article" date="2023" name="Proc. Natl. Acad. Sci. U.S.A.">
        <title>Genomic and structural basis for evolution of tropane alkaloid biosynthesis.</title>
        <authorList>
            <person name="Wanga Y.-J."/>
            <person name="Taina T."/>
            <person name="Yua J.-Y."/>
            <person name="Lia J."/>
            <person name="Xua B."/>
            <person name="Chenc J."/>
            <person name="D'Auriad J.C."/>
            <person name="Huanga J.-P."/>
            <person name="Huanga S.-X."/>
        </authorList>
    </citation>
    <scope>NUCLEOTIDE SEQUENCE [LARGE SCALE GENOMIC DNA]</scope>
    <source>
        <strain evidence="3">cv. KIB-2019</strain>
    </source>
</reference>
<dbReference type="InterPro" id="IPR025452">
    <property type="entry name" value="DUF4218"/>
</dbReference>
<evidence type="ECO:0000313" key="2">
    <source>
        <dbReference type="EMBL" id="KAJ8528514.1"/>
    </source>
</evidence>
<dbReference type="PANTHER" id="PTHR48258">
    <property type="entry name" value="DUF4218 DOMAIN-CONTAINING PROTEIN-RELATED"/>
    <property type="match status" value="1"/>
</dbReference>
<gene>
    <name evidence="2" type="ORF">K7X08_022206</name>
</gene>
<evidence type="ECO:0000313" key="3">
    <source>
        <dbReference type="Proteomes" id="UP001152561"/>
    </source>
</evidence>
<sequence>MEYRSWMYPFARSIGKLKRAIKHKSKQEGSMCEVDLAKETSHFCSYYFRNDVARLRNKPNRHYDTNRWVGSRAEQPFNAFQEHIEEFRATQSTGTPMTPEIVEQQWMN</sequence>
<protein>
    <recommendedName>
        <fullName evidence="1">DUF4218 domain-containing protein</fullName>
    </recommendedName>
</protein>
<organism evidence="2 3">
    <name type="scientific">Anisodus acutangulus</name>
    <dbReference type="NCBI Taxonomy" id="402998"/>
    <lineage>
        <taxon>Eukaryota</taxon>
        <taxon>Viridiplantae</taxon>
        <taxon>Streptophyta</taxon>
        <taxon>Embryophyta</taxon>
        <taxon>Tracheophyta</taxon>
        <taxon>Spermatophyta</taxon>
        <taxon>Magnoliopsida</taxon>
        <taxon>eudicotyledons</taxon>
        <taxon>Gunneridae</taxon>
        <taxon>Pentapetalae</taxon>
        <taxon>asterids</taxon>
        <taxon>lamiids</taxon>
        <taxon>Solanales</taxon>
        <taxon>Solanaceae</taxon>
        <taxon>Solanoideae</taxon>
        <taxon>Hyoscyameae</taxon>
        <taxon>Anisodus</taxon>
    </lineage>
</organism>
<dbReference type="OrthoDB" id="1302638at2759"/>
<dbReference type="Pfam" id="PF13960">
    <property type="entry name" value="DUF4218"/>
    <property type="match status" value="1"/>
</dbReference>
<dbReference type="AlphaFoldDB" id="A0A9Q1L6V6"/>
<name>A0A9Q1L6V6_9SOLA</name>
<feature type="domain" description="DUF4218" evidence="1">
    <location>
        <begin position="3"/>
        <end position="62"/>
    </location>
</feature>
<evidence type="ECO:0000259" key="1">
    <source>
        <dbReference type="Pfam" id="PF13960"/>
    </source>
</evidence>
<proteinExistence type="predicted"/>
<dbReference type="PANTHER" id="PTHR48258:SF4">
    <property type="entry name" value="DUF4216 DOMAIN-CONTAINING PROTEIN"/>
    <property type="match status" value="1"/>
</dbReference>
<accession>A0A9Q1L6V6</accession>
<keyword evidence="3" id="KW-1185">Reference proteome</keyword>
<comment type="caution">
    <text evidence="2">The sequence shown here is derived from an EMBL/GenBank/DDBJ whole genome shotgun (WGS) entry which is preliminary data.</text>
</comment>
<dbReference type="EMBL" id="JAJAGQ010000023">
    <property type="protein sequence ID" value="KAJ8528514.1"/>
    <property type="molecule type" value="Genomic_DNA"/>
</dbReference>